<dbReference type="EMBL" id="SJPK01000001">
    <property type="protein sequence ID" value="TWT75057.1"/>
    <property type="molecule type" value="Genomic_DNA"/>
</dbReference>
<comment type="caution">
    <text evidence="3">The sequence shown here is derived from an EMBL/GenBank/DDBJ whole genome shotgun (WGS) entry which is preliminary data.</text>
</comment>
<keyword evidence="2" id="KW-0812">Transmembrane</keyword>
<evidence type="ECO:0000256" key="1">
    <source>
        <dbReference type="SAM" id="MobiDB-lite"/>
    </source>
</evidence>
<proteinExistence type="predicted"/>
<evidence type="ECO:0000256" key="2">
    <source>
        <dbReference type="SAM" id="Phobius"/>
    </source>
</evidence>
<sequence>MLMDTDKIKDFFIHHAEKMVVGVVIAASVWMIYSGLDLPDMTDEKNPDTLASDAKQVRASIDEDHSDKILPPRQPTFDIAAELKKKNEPIPFEEYVPEHLWVPQNISDTVRRQDPVLLAPRALMTSGHIESYAVLSSSGNYAASTLEPAEKLEKIEQQPVRRPPTRGRRGRGRNAMMEGMDGMGMGMDSGMMGMDGMGMGMDSGMMGMDGMGMDSGMMGMDSGMMGASGMTGAGRAFAPENNFGYSASATSYSQGSTSKKPVPQSAWFIAGTAVIPHKEIAESYQAALAASEGFQPQRDQPLYFNYEIQRADVTDKAVDALVDGDWIKIGDRESDLKRAAFVWAGFAPELVPSDYRDLNVTGYIPPILLSDYSKWALHPLIPLVSRDEIERERFAEEQVTAKEVSAEDMELANPGNLGGGGMGGQMGMYESMGYSSMGMDSDMGMQMGMGVAYGLTTVDPNPVEYKIMRFFDFARGGSKISPMPGHQYVYRIRYAVQDPNFPANPSHQPKSSTLSADVYARVQNLMTKAETTDKRDFQLWSDWSEPSPPASLPSFNKVYAGEIKNSKGREFKIEGKTVEYHKAPPTANIVNENHNIQFASPMPVWLNNATEGSTMSYTGEADLIDPINLQIKKVEDAKVLSGTTIIDLAGGRPLVVVGEDAELMEPGIVLMFDENGGLSVKSEVQDQQKYRIYSFAEERGL</sequence>
<reference evidence="3 4" key="1">
    <citation type="submission" date="2019-02" db="EMBL/GenBank/DDBJ databases">
        <title>Deep-cultivation of Planctomycetes and their phenomic and genomic characterization uncovers novel biology.</title>
        <authorList>
            <person name="Wiegand S."/>
            <person name="Jogler M."/>
            <person name="Boedeker C."/>
            <person name="Pinto D."/>
            <person name="Vollmers J."/>
            <person name="Rivas-Marin E."/>
            <person name="Kohn T."/>
            <person name="Peeters S.H."/>
            <person name="Heuer A."/>
            <person name="Rast P."/>
            <person name="Oberbeckmann S."/>
            <person name="Bunk B."/>
            <person name="Jeske O."/>
            <person name="Meyerdierks A."/>
            <person name="Storesund J.E."/>
            <person name="Kallscheuer N."/>
            <person name="Luecker S."/>
            <person name="Lage O.M."/>
            <person name="Pohl T."/>
            <person name="Merkel B.J."/>
            <person name="Hornburger P."/>
            <person name="Mueller R.-W."/>
            <person name="Bruemmer F."/>
            <person name="Labrenz M."/>
            <person name="Spormann A.M."/>
            <person name="Op Den Camp H."/>
            <person name="Overmann J."/>
            <person name="Amann R."/>
            <person name="Jetten M.S.M."/>
            <person name="Mascher T."/>
            <person name="Medema M.H."/>
            <person name="Devos D.P."/>
            <person name="Kaster A.-K."/>
            <person name="Ovreas L."/>
            <person name="Rohde M."/>
            <person name="Galperin M.Y."/>
            <person name="Jogler C."/>
        </authorList>
    </citation>
    <scope>NUCLEOTIDE SEQUENCE [LARGE SCALE GENOMIC DNA]</scope>
    <source>
        <strain evidence="3 4">CA85</strain>
    </source>
</reference>
<name>A0A5C5YJQ6_9BACT</name>
<organism evidence="3 4">
    <name type="scientific">Allorhodopirellula solitaria</name>
    <dbReference type="NCBI Taxonomy" id="2527987"/>
    <lineage>
        <taxon>Bacteria</taxon>
        <taxon>Pseudomonadati</taxon>
        <taxon>Planctomycetota</taxon>
        <taxon>Planctomycetia</taxon>
        <taxon>Pirellulales</taxon>
        <taxon>Pirellulaceae</taxon>
        <taxon>Allorhodopirellula</taxon>
    </lineage>
</organism>
<keyword evidence="2" id="KW-0472">Membrane</keyword>
<gene>
    <name evidence="3" type="ORF">CA85_03450</name>
</gene>
<dbReference type="AlphaFoldDB" id="A0A5C5YJQ6"/>
<evidence type="ECO:0000313" key="4">
    <source>
        <dbReference type="Proteomes" id="UP000318053"/>
    </source>
</evidence>
<feature type="compositionally biased region" description="Basic residues" evidence="1">
    <location>
        <begin position="163"/>
        <end position="172"/>
    </location>
</feature>
<keyword evidence="2" id="KW-1133">Transmembrane helix</keyword>
<keyword evidence="4" id="KW-1185">Reference proteome</keyword>
<dbReference type="Proteomes" id="UP000318053">
    <property type="component" value="Unassembled WGS sequence"/>
</dbReference>
<protein>
    <submittedName>
        <fullName evidence="3">Uncharacterized protein</fullName>
    </submittedName>
</protein>
<accession>A0A5C5YJQ6</accession>
<feature type="region of interest" description="Disordered" evidence="1">
    <location>
        <begin position="149"/>
        <end position="180"/>
    </location>
</feature>
<evidence type="ECO:0000313" key="3">
    <source>
        <dbReference type="EMBL" id="TWT75057.1"/>
    </source>
</evidence>
<feature type="transmembrane region" description="Helical" evidence="2">
    <location>
        <begin position="20"/>
        <end position="36"/>
    </location>
</feature>